<dbReference type="RefSeq" id="WP_065410677.1">
    <property type="nucleotide sequence ID" value="NZ_MAYT01000023.1"/>
</dbReference>
<organism evidence="3 4">
    <name type="scientific">Pseudobacillus wudalianchiensis</name>
    <dbReference type="NCBI Taxonomy" id="1743143"/>
    <lineage>
        <taxon>Bacteria</taxon>
        <taxon>Bacillati</taxon>
        <taxon>Bacillota</taxon>
        <taxon>Bacilli</taxon>
        <taxon>Bacillales</taxon>
        <taxon>Bacillaceae</taxon>
        <taxon>Pseudobacillus</taxon>
    </lineage>
</organism>
<keyword evidence="3" id="KW-0251">Elongation factor</keyword>
<dbReference type="Pfam" id="PF16571">
    <property type="entry name" value="FBP_C"/>
    <property type="match status" value="1"/>
</dbReference>
<evidence type="ECO:0000313" key="4">
    <source>
        <dbReference type="Proteomes" id="UP000092578"/>
    </source>
</evidence>
<dbReference type="EMBL" id="MAYT01000023">
    <property type="protein sequence ID" value="OCA87231.1"/>
    <property type="molecule type" value="Genomic_DNA"/>
</dbReference>
<sequence>MEAFIRNDQYNLIKRQAKNLVNGHTAAQHEGVLKALKAMAEENVTEVFTELNEEQRQLLSPITTVENKEQAEKFLSSLKPYVIPFKKITEQSLKKLFPKAKKLKMPDLESIDLKETSYLGWHDKGSNKKYLVTYFDENLIGVQGTFTSANQKGICALCNGYEEIGMFIAEVKGKRTEKGTFTKRGNYICQDSEKCNQNLTSLDKLQDFIERLNK</sequence>
<protein>
    <submittedName>
        <fullName evidence="3">Elongation factor G-binding protein</fullName>
    </submittedName>
</protein>
<evidence type="ECO:0000259" key="2">
    <source>
        <dbReference type="Pfam" id="PF16571"/>
    </source>
</evidence>
<comment type="caution">
    <text evidence="3">The sequence shown here is derived from an EMBL/GenBank/DDBJ whole genome shotgun (WGS) entry which is preliminary data.</text>
</comment>
<dbReference type="InterPro" id="IPR038344">
    <property type="entry name" value="EF-G_N_sf"/>
</dbReference>
<proteinExistence type="predicted"/>
<feature type="domain" description="Elongation factor G-binding protein N-terminal" evidence="1">
    <location>
        <begin position="4"/>
        <end position="86"/>
    </location>
</feature>
<dbReference type="Proteomes" id="UP000092578">
    <property type="component" value="Unassembled WGS sequence"/>
</dbReference>
<reference evidence="4" key="1">
    <citation type="submission" date="2016-05" db="EMBL/GenBank/DDBJ databases">
        <authorList>
            <person name="Liu B."/>
            <person name="Wang J."/>
            <person name="Zhu Y."/>
            <person name="Liu G."/>
            <person name="Chen Q."/>
            <person name="Chen Z."/>
            <person name="Lan J."/>
            <person name="Che J."/>
            <person name="Ge C."/>
            <person name="Shi H."/>
            <person name="Pan Z."/>
            <person name="Liu X."/>
        </authorList>
    </citation>
    <scope>NUCLEOTIDE SEQUENCE [LARGE SCALE GENOMIC DNA]</scope>
    <source>
        <strain evidence="4">FJAT-27215</strain>
    </source>
</reference>
<evidence type="ECO:0000313" key="3">
    <source>
        <dbReference type="EMBL" id="OCA87231.1"/>
    </source>
</evidence>
<keyword evidence="4" id="KW-1185">Reference proteome</keyword>
<gene>
    <name evidence="3" type="ORF">A8F95_08215</name>
</gene>
<dbReference type="CDD" id="cd16342">
    <property type="entry name" value="FusC_FusB"/>
    <property type="match status" value="1"/>
</dbReference>
<dbReference type="GO" id="GO:0003746">
    <property type="term" value="F:translation elongation factor activity"/>
    <property type="evidence" value="ECO:0007669"/>
    <property type="project" value="UniProtKB-KW"/>
</dbReference>
<dbReference type="Pfam" id="PF07299">
    <property type="entry name" value="EF-G-binding_N"/>
    <property type="match status" value="1"/>
</dbReference>
<name>A0A1B9AU05_9BACI</name>
<evidence type="ECO:0000259" key="1">
    <source>
        <dbReference type="Pfam" id="PF07299"/>
    </source>
</evidence>
<keyword evidence="3" id="KW-0648">Protein biosynthesis</keyword>
<dbReference type="InterPro" id="IPR032330">
    <property type="entry name" value="EF-G-binding_C"/>
</dbReference>
<dbReference type="Gene3D" id="1.20.1280.250">
    <property type="match status" value="1"/>
</dbReference>
<accession>A0A1B9AU05</accession>
<dbReference type="InterPro" id="IPR010841">
    <property type="entry name" value="EF-G-binding_N"/>
</dbReference>
<feature type="domain" description="Elongation factor G-binding protein C-terminal treble-clef zinc-finger" evidence="2">
    <location>
        <begin position="99"/>
        <end position="203"/>
    </location>
</feature>
<dbReference type="AlphaFoldDB" id="A0A1B9AU05"/>